<organism evidence="2 3">
    <name type="scientific">Cicer arietinum</name>
    <name type="common">Chickpea</name>
    <name type="synonym">Garbanzo</name>
    <dbReference type="NCBI Taxonomy" id="3827"/>
    <lineage>
        <taxon>Eukaryota</taxon>
        <taxon>Viridiplantae</taxon>
        <taxon>Streptophyta</taxon>
        <taxon>Embryophyta</taxon>
        <taxon>Tracheophyta</taxon>
        <taxon>Spermatophyta</taxon>
        <taxon>Magnoliopsida</taxon>
        <taxon>eudicotyledons</taxon>
        <taxon>Gunneridae</taxon>
        <taxon>Pentapetalae</taxon>
        <taxon>rosids</taxon>
        <taxon>fabids</taxon>
        <taxon>Fabales</taxon>
        <taxon>Fabaceae</taxon>
        <taxon>Papilionoideae</taxon>
        <taxon>50 kb inversion clade</taxon>
        <taxon>NPAAA clade</taxon>
        <taxon>Hologalegina</taxon>
        <taxon>IRL clade</taxon>
        <taxon>Cicereae</taxon>
        <taxon>Cicer</taxon>
    </lineage>
</organism>
<feature type="compositionally biased region" description="Basic and acidic residues" evidence="1">
    <location>
        <begin position="131"/>
        <end position="146"/>
    </location>
</feature>
<gene>
    <name evidence="3" type="primary">LOC101494300</name>
</gene>
<dbReference type="PaxDb" id="3827-XP_004506191.1"/>
<feature type="region of interest" description="Disordered" evidence="1">
    <location>
        <begin position="288"/>
        <end position="317"/>
    </location>
</feature>
<dbReference type="GO" id="GO:0032040">
    <property type="term" value="C:small-subunit processome"/>
    <property type="evidence" value="ECO:0007669"/>
    <property type="project" value="TreeGrafter"/>
</dbReference>
<evidence type="ECO:0000313" key="3">
    <source>
        <dbReference type="RefSeq" id="XP_004506191.1"/>
    </source>
</evidence>
<evidence type="ECO:0000313" key="2">
    <source>
        <dbReference type="Proteomes" id="UP000087171"/>
    </source>
</evidence>
<keyword evidence="2" id="KW-1185">Reference proteome</keyword>
<dbReference type="Proteomes" id="UP000087171">
    <property type="component" value="Chromosome Ca6"/>
</dbReference>
<dbReference type="Pfam" id="PF04000">
    <property type="entry name" value="Sas10_Utp3"/>
    <property type="match status" value="1"/>
</dbReference>
<protein>
    <submittedName>
        <fullName evidence="3">Neuroguidin-like</fullName>
    </submittedName>
</protein>
<dbReference type="InterPro" id="IPR007146">
    <property type="entry name" value="Sas10/Utp3/C1D"/>
</dbReference>
<accession>A0A1S2YKK5</accession>
<dbReference type="RefSeq" id="XP_004506191.1">
    <property type="nucleotide sequence ID" value="XM_004506134.3"/>
</dbReference>
<reference evidence="2" key="1">
    <citation type="journal article" date="2013" name="Nat. Biotechnol.">
        <title>Draft genome sequence of chickpea (Cicer arietinum) provides a resource for trait improvement.</title>
        <authorList>
            <person name="Varshney R.K."/>
            <person name="Song C."/>
            <person name="Saxena R.K."/>
            <person name="Azam S."/>
            <person name="Yu S."/>
            <person name="Sharpe A.G."/>
            <person name="Cannon S."/>
            <person name="Baek J."/>
            <person name="Rosen B.D."/>
            <person name="Tar'an B."/>
            <person name="Millan T."/>
            <person name="Zhang X."/>
            <person name="Ramsay L.D."/>
            <person name="Iwata A."/>
            <person name="Wang Y."/>
            <person name="Nelson W."/>
            <person name="Farmer A.D."/>
            <person name="Gaur P.M."/>
            <person name="Soderlund C."/>
            <person name="Penmetsa R.V."/>
            <person name="Xu C."/>
            <person name="Bharti A.K."/>
            <person name="He W."/>
            <person name="Winter P."/>
            <person name="Zhao S."/>
            <person name="Hane J.K."/>
            <person name="Carrasquilla-Garcia N."/>
            <person name="Condie J.A."/>
            <person name="Upadhyaya H.D."/>
            <person name="Luo M.C."/>
            <person name="Thudi M."/>
            <person name="Gowda C.L."/>
            <person name="Singh N.P."/>
            <person name="Lichtenzveig J."/>
            <person name="Gali K.K."/>
            <person name="Rubio J."/>
            <person name="Nadarajan N."/>
            <person name="Dolezel J."/>
            <person name="Bansal K.C."/>
            <person name="Xu X."/>
            <person name="Edwards D."/>
            <person name="Zhang G."/>
            <person name="Kahl G."/>
            <person name="Gil J."/>
            <person name="Singh K.B."/>
            <person name="Datta S.K."/>
            <person name="Jackson S.A."/>
            <person name="Wang J."/>
            <person name="Cook D.R."/>
        </authorList>
    </citation>
    <scope>NUCLEOTIDE SEQUENCE [LARGE SCALE GENOMIC DNA]</scope>
    <source>
        <strain evidence="2">cv. CDC Frontier</strain>
    </source>
</reference>
<dbReference type="AlphaFoldDB" id="A0A1S2YKK5"/>
<dbReference type="GeneID" id="101494300"/>
<dbReference type="OrthoDB" id="203440at2759"/>
<evidence type="ECO:0000256" key="1">
    <source>
        <dbReference type="SAM" id="MobiDB-lite"/>
    </source>
</evidence>
<dbReference type="KEGG" id="cam:101494300"/>
<reference evidence="3" key="2">
    <citation type="submission" date="2025-08" db="UniProtKB">
        <authorList>
            <consortium name="RefSeq"/>
        </authorList>
    </citation>
    <scope>IDENTIFICATION</scope>
    <source>
        <tissue evidence="3">Etiolated seedlings</tissue>
    </source>
</reference>
<proteinExistence type="predicted"/>
<dbReference type="PANTHER" id="PTHR13237:SF9">
    <property type="entry name" value="NEUROGUIDIN"/>
    <property type="match status" value="1"/>
</dbReference>
<feature type="compositionally biased region" description="Basic residues" evidence="1">
    <location>
        <begin position="303"/>
        <end position="317"/>
    </location>
</feature>
<feature type="compositionally biased region" description="Basic and acidic residues" evidence="1">
    <location>
        <begin position="180"/>
        <end position="196"/>
    </location>
</feature>
<name>A0A1S2YKK5_CICAR</name>
<dbReference type="STRING" id="3827.A0A1S2YKK5"/>
<dbReference type="GO" id="GO:0000462">
    <property type="term" value="P:maturation of SSU-rRNA from tricistronic rRNA transcript (SSU-rRNA, 5.8S rRNA, LSU-rRNA)"/>
    <property type="evidence" value="ECO:0007669"/>
    <property type="project" value="TreeGrafter"/>
</dbReference>
<dbReference type="eggNOG" id="KOG3117">
    <property type="taxonomic scope" value="Eukaryota"/>
</dbReference>
<sequence length="317" mass="36888">MEKPENHFNNENNRERETSHLAALLKEMKEGLDTVRHKIQTLTAKVKIQNSTADGFSYLEAKNLLLLNYCQSLVYYLLQKAKGYSIEEHPVVRSIVEIRLFLEKIRPIDKKQQYQIQKLIKVSENTTNNTIEKEPVASNKSEDVSKYRPNPDMLVSKVEPTAHDGDGVYHGPRFAPTSMDLDKPSKGERNASRRDRELLKQAQNSDYIKTLVNDMEERPEEIKDFEGTSREVDNYIRKMEKLAKVEEDEFMRIPRTKQERKKEKYLKKAKNGMQGLTDSLFDEIKGLPFEDNTGDHAMGYKNGSRKNGKLKKRKRKH</sequence>
<feature type="region of interest" description="Disordered" evidence="1">
    <location>
        <begin position="131"/>
        <end position="196"/>
    </location>
</feature>
<dbReference type="PANTHER" id="PTHR13237">
    <property type="entry name" value="SOMETHING ABOUT SILENCING PROTEIN 10-RELATED"/>
    <property type="match status" value="1"/>
</dbReference>